<dbReference type="Proteomes" id="UP001604336">
    <property type="component" value="Unassembled WGS sequence"/>
</dbReference>
<dbReference type="Pfam" id="PF03732">
    <property type="entry name" value="Retrotrans_gag"/>
    <property type="match status" value="1"/>
</dbReference>
<gene>
    <name evidence="2" type="ORF">Adt_18535</name>
</gene>
<protein>
    <recommendedName>
        <fullName evidence="1">Retrotransposon gag domain-containing protein</fullName>
    </recommendedName>
</protein>
<reference evidence="3" key="1">
    <citation type="submission" date="2024-07" db="EMBL/GenBank/DDBJ databases">
        <title>Two chromosome-level genome assemblies of Korean endemic species Abeliophyllum distichum and Forsythia ovata (Oleaceae).</title>
        <authorList>
            <person name="Jang H."/>
        </authorList>
    </citation>
    <scope>NUCLEOTIDE SEQUENCE [LARGE SCALE GENOMIC DNA]</scope>
</reference>
<name>A0ABD1TJM7_9LAMI</name>
<proteinExistence type="predicted"/>
<evidence type="ECO:0000313" key="2">
    <source>
        <dbReference type="EMBL" id="KAL2512935.1"/>
    </source>
</evidence>
<organism evidence="2 3">
    <name type="scientific">Abeliophyllum distichum</name>
    <dbReference type="NCBI Taxonomy" id="126358"/>
    <lineage>
        <taxon>Eukaryota</taxon>
        <taxon>Viridiplantae</taxon>
        <taxon>Streptophyta</taxon>
        <taxon>Embryophyta</taxon>
        <taxon>Tracheophyta</taxon>
        <taxon>Spermatophyta</taxon>
        <taxon>Magnoliopsida</taxon>
        <taxon>eudicotyledons</taxon>
        <taxon>Gunneridae</taxon>
        <taxon>Pentapetalae</taxon>
        <taxon>asterids</taxon>
        <taxon>lamiids</taxon>
        <taxon>Lamiales</taxon>
        <taxon>Oleaceae</taxon>
        <taxon>Forsythieae</taxon>
        <taxon>Abeliophyllum</taxon>
    </lineage>
</organism>
<accession>A0ABD1TJM7</accession>
<sequence length="130" mass="15012">MGSSISLPLLVPTRRSEHGESCLEGGRDPMFINTRFKDEKPELKCDLDDDDKNLSFSIELNATETKLHGNIPIVKCRNFHTILTSDAKRWYNNLKLGSIRSWPQLKREFINTFIDNWTMIADIAQLFDIL</sequence>
<dbReference type="AlphaFoldDB" id="A0ABD1TJM7"/>
<dbReference type="EMBL" id="JBFOLK010000005">
    <property type="protein sequence ID" value="KAL2512935.1"/>
    <property type="molecule type" value="Genomic_DNA"/>
</dbReference>
<dbReference type="InterPro" id="IPR005162">
    <property type="entry name" value="Retrotrans_gag_dom"/>
</dbReference>
<keyword evidence="3" id="KW-1185">Reference proteome</keyword>
<evidence type="ECO:0000259" key="1">
    <source>
        <dbReference type="Pfam" id="PF03732"/>
    </source>
</evidence>
<comment type="caution">
    <text evidence="2">The sequence shown here is derived from an EMBL/GenBank/DDBJ whole genome shotgun (WGS) entry which is preliminary data.</text>
</comment>
<feature type="domain" description="Retrotransposon gag" evidence="1">
    <location>
        <begin position="79"/>
        <end position="124"/>
    </location>
</feature>
<evidence type="ECO:0000313" key="3">
    <source>
        <dbReference type="Proteomes" id="UP001604336"/>
    </source>
</evidence>